<evidence type="ECO:0000256" key="5">
    <source>
        <dbReference type="ARBA" id="ARBA00023136"/>
    </source>
</evidence>
<evidence type="ECO:0000256" key="4">
    <source>
        <dbReference type="ARBA" id="ARBA00022989"/>
    </source>
</evidence>
<dbReference type="PANTHER" id="PTHR13180">
    <property type="entry name" value="SMALL MEMBRANE PROTEIN-RELATED"/>
    <property type="match status" value="1"/>
</dbReference>
<evidence type="ECO:0000313" key="7">
    <source>
        <dbReference type="EMBL" id="OQV22684.1"/>
    </source>
</evidence>
<reference evidence="8" key="1">
    <citation type="submission" date="2017-01" db="EMBL/GenBank/DDBJ databases">
        <title>Comparative genomics of anhydrobiosis in the tardigrade Hypsibius dujardini.</title>
        <authorList>
            <person name="Yoshida Y."/>
            <person name="Koutsovoulos G."/>
            <person name="Laetsch D."/>
            <person name="Stevens L."/>
            <person name="Kumar S."/>
            <person name="Horikawa D."/>
            <person name="Ishino K."/>
            <person name="Komine S."/>
            <person name="Tomita M."/>
            <person name="Blaxter M."/>
            <person name="Arakawa K."/>
        </authorList>
    </citation>
    <scope>NUCLEOTIDE SEQUENCE [LARGE SCALE GENOMIC DNA]</scope>
    <source>
        <strain evidence="8">Z151</strain>
    </source>
</reference>
<sequence>MEMMGNIKESARTCGGLFELTERKNVVSSALAGILFTVGWWCIIDVACMKTHVGLPLYEFNDAYHVIGVVSTIAFFMINVVSNGQVRGEGYSDGCLGQKGARIWLFLGFVMGFSALIAATWVLFQNYVVGPIDASGAHNAPPRSWPGVGLFLQNLFIFLGALVYKFGRSEGDI</sequence>
<keyword evidence="8" id="KW-1185">Reference proteome</keyword>
<dbReference type="EMBL" id="MTYJ01000016">
    <property type="protein sequence ID" value="OQV22684.1"/>
    <property type="molecule type" value="Genomic_DNA"/>
</dbReference>
<accession>A0A1W0X5N0</accession>
<name>A0A1W0X5N0_HYPEX</name>
<evidence type="ECO:0000313" key="8">
    <source>
        <dbReference type="Proteomes" id="UP000192578"/>
    </source>
</evidence>
<evidence type="ECO:0000256" key="2">
    <source>
        <dbReference type="ARBA" id="ARBA00005335"/>
    </source>
</evidence>
<dbReference type="OrthoDB" id="268928at2759"/>
<dbReference type="AlphaFoldDB" id="A0A1W0X5N0"/>
<dbReference type="Proteomes" id="UP000192578">
    <property type="component" value="Unassembled WGS sequence"/>
</dbReference>
<dbReference type="Pfam" id="PF05255">
    <property type="entry name" value="UPF0220"/>
    <property type="match status" value="1"/>
</dbReference>
<comment type="subcellular location">
    <subcellularLocation>
        <location evidence="1">Membrane</location>
        <topology evidence="1">Multi-pass membrane protein</topology>
    </subcellularLocation>
</comment>
<feature type="transmembrane region" description="Helical" evidence="6">
    <location>
        <begin position="26"/>
        <end position="43"/>
    </location>
</feature>
<proteinExistence type="inferred from homology"/>
<feature type="transmembrane region" description="Helical" evidence="6">
    <location>
        <begin position="144"/>
        <end position="164"/>
    </location>
</feature>
<evidence type="ECO:0000256" key="6">
    <source>
        <dbReference type="SAM" id="Phobius"/>
    </source>
</evidence>
<keyword evidence="5 6" id="KW-0472">Membrane</keyword>
<gene>
    <name evidence="7" type="ORF">BV898_03513</name>
</gene>
<comment type="similarity">
    <text evidence="2">Belongs to the UPF0220 family.</text>
</comment>
<protein>
    <submittedName>
        <fullName evidence="7">Transmembrane protein 50A</fullName>
    </submittedName>
</protein>
<feature type="transmembrane region" description="Helical" evidence="6">
    <location>
        <begin position="103"/>
        <end position="124"/>
    </location>
</feature>
<comment type="caution">
    <text evidence="7">The sequence shown here is derived from an EMBL/GenBank/DDBJ whole genome shotgun (WGS) entry which is preliminary data.</text>
</comment>
<dbReference type="GO" id="GO:0016020">
    <property type="term" value="C:membrane"/>
    <property type="evidence" value="ECO:0007669"/>
    <property type="project" value="UniProtKB-SubCell"/>
</dbReference>
<organism evidence="7 8">
    <name type="scientific">Hypsibius exemplaris</name>
    <name type="common">Freshwater tardigrade</name>
    <dbReference type="NCBI Taxonomy" id="2072580"/>
    <lineage>
        <taxon>Eukaryota</taxon>
        <taxon>Metazoa</taxon>
        <taxon>Ecdysozoa</taxon>
        <taxon>Tardigrada</taxon>
        <taxon>Eutardigrada</taxon>
        <taxon>Parachela</taxon>
        <taxon>Hypsibioidea</taxon>
        <taxon>Hypsibiidae</taxon>
        <taxon>Hypsibius</taxon>
    </lineage>
</organism>
<evidence type="ECO:0000256" key="1">
    <source>
        <dbReference type="ARBA" id="ARBA00004141"/>
    </source>
</evidence>
<keyword evidence="3 6" id="KW-0812">Transmembrane</keyword>
<dbReference type="InterPro" id="IPR007919">
    <property type="entry name" value="UPF0220"/>
</dbReference>
<evidence type="ECO:0000256" key="3">
    <source>
        <dbReference type="ARBA" id="ARBA00022692"/>
    </source>
</evidence>
<feature type="transmembrane region" description="Helical" evidence="6">
    <location>
        <begin position="63"/>
        <end position="82"/>
    </location>
</feature>
<keyword evidence="4 6" id="KW-1133">Transmembrane helix</keyword>